<sequence length="96" mass="10951">MTRTLFAKLLKLKKRGKFATKAGQRPSKQQDQKHFEDIPCQMSKRAWSSHLLSCHMLLQPHPCSIFCTINLTLALAVIHFCTKSILTGLCCVFDIF</sequence>
<protein>
    <submittedName>
        <fullName evidence="1">Uncharacterized protein</fullName>
    </submittedName>
</protein>
<evidence type="ECO:0000313" key="1">
    <source>
        <dbReference type="EMBL" id="MBX12510.1"/>
    </source>
</evidence>
<reference evidence="1" key="1">
    <citation type="submission" date="2018-02" db="EMBL/GenBank/DDBJ databases">
        <title>Rhizophora mucronata_Transcriptome.</title>
        <authorList>
            <person name="Meera S.P."/>
            <person name="Sreeshan A."/>
            <person name="Augustine A."/>
        </authorList>
    </citation>
    <scope>NUCLEOTIDE SEQUENCE</scope>
    <source>
        <tissue evidence="1">Leaf</tissue>
    </source>
</reference>
<organism evidence="1">
    <name type="scientific">Rhizophora mucronata</name>
    <name type="common">Asiatic mangrove</name>
    <dbReference type="NCBI Taxonomy" id="61149"/>
    <lineage>
        <taxon>Eukaryota</taxon>
        <taxon>Viridiplantae</taxon>
        <taxon>Streptophyta</taxon>
        <taxon>Embryophyta</taxon>
        <taxon>Tracheophyta</taxon>
        <taxon>Spermatophyta</taxon>
        <taxon>Magnoliopsida</taxon>
        <taxon>eudicotyledons</taxon>
        <taxon>Gunneridae</taxon>
        <taxon>Pentapetalae</taxon>
        <taxon>rosids</taxon>
        <taxon>fabids</taxon>
        <taxon>Malpighiales</taxon>
        <taxon>Rhizophoraceae</taxon>
        <taxon>Rhizophora</taxon>
    </lineage>
</organism>
<dbReference type="EMBL" id="GGEC01032026">
    <property type="protein sequence ID" value="MBX12510.1"/>
    <property type="molecule type" value="Transcribed_RNA"/>
</dbReference>
<name>A0A2P2L3H4_RHIMU</name>
<dbReference type="AlphaFoldDB" id="A0A2P2L3H4"/>
<accession>A0A2P2L3H4</accession>
<proteinExistence type="predicted"/>